<evidence type="ECO:0000313" key="1">
    <source>
        <dbReference type="EMBL" id="PNR31028.1"/>
    </source>
</evidence>
<dbReference type="AlphaFoldDB" id="A0A2K1IP48"/>
<dbReference type="InParanoid" id="A0A2K1IP48"/>
<dbReference type="Proteomes" id="UP000006727">
    <property type="component" value="Chromosome 22"/>
</dbReference>
<sequence length="367" mass="40907">MAPTCASPSSSLCQPCWTIVTFAYFVPCSGCWLVSGAPLSLHLIHPFLRFLSPNFRCPLDFPLHSLSIFMPSSTNISTAPCLSAGFFQIRFDQKRKFVIRFESASHLTDCVTVLQSATTYGDLWNFPTLDLEHDCHGLRALLPTVAQEQRQNDCSLLREYSEQAPVVNSGPLPPSTIELNAAAVCDLNTQRVAPRLKMRRKICNSSTSKFFPVTRCPTAPTATMSSSLYSAPRYSQNQNDVLRWQMRDKDPGTCQVEDRQQSSCGDVVDGRVSEEVVVSIPTISPVNNGLNWSQNPSFKSSECDLDIRTTADMFNMHASEDSEFGDLPDELLVHTTFYVAAFKQKLLEIRATKFSCLAFTCELLQNL</sequence>
<protein>
    <submittedName>
        <fullName evidence="1 2">Uncharacterized protein</fullName>
    </submittedName>
</protein>
<reference evidence="1 3" key="2">
    <citation type="journal article" date="2018" name="Plant J.">
        <title>The Physcomitrella patens chromosome-scale assembly reveals moss genome structure and evolution.</title>
        <authorList>
            <person name="Lang D."/>
            <person name="Ullrich K.K."/>
            <person name="Murat F."/>
            <person name="Fuchs J."/>
            <person name="Jenkins J."/>
            <person name="Haas F.B."/>
            <person name="Piednoel M."/>
            <person name="Gundlach H."/>
            <person name="Van Bel M."/>
            <person name="Meyberg R."/>
            <person name="Vives C."/>
            <person name="Morata J."/>
            <person name="Symeonidi A."/>
            <person name="Hiss M."/>
            <person name="Muchero W."/>
            <person name="Kamisugi Y."/>
            <person name="Saleh O."/>
            <person name="Blanc G."/>
            <person name="Decker E.L."/>
            <person name="van Gessel N."/>
            <person name="Grimwood J."/>
            <person name="Hayes R.D."/>
            <person name="Graham S.W."/>
            <person name="Gunter L.E."/>
            <person name="McDaniel S.F."/>
            <person name="Hoernstein S.N.W."/>
            <person name="Larsson A."/>
            <person name="Li F.W."/>
            <person name="Perroud P.F."/>
            <person name="Phillips J."/>
            <person name="Ranjan P."/>
            <person name="Rokshar D.S."/>
            <person name="Rothfels C.J."/>
            <person name="Schneider L."/>
            <person name="Shu S."/>
            <person name="Stevenson D.W."/>
            <person name="Thummler F."/>
            <person name="Tillich M."/>
            <person name="Villarreal Aguilar J.C."/>
            <person name="Widiez T."/>
            <person name="Wong G.K."/>
            <person name="Wymore A."/>
            <person name="Zhang Y."/>
            <person name="Zimmer A.D."/>
            <person name="Quatrano R.S."/>
            <person name="Mayer K.F.X."/>
            <person name="Goodstein D."/>
            <person name="Casacuberta J.M."/>
            <person name="Vandepoele K."/>
            <person name="Reski R."/>
            <person name="Cuming A.C."/>
            <person name="Tuskan G.A."/>
            <person name="Maumus F."/>
            <person name="Salse J."/>
            <person name="Schmutz J."/>
            <person name="Rensing S.A."/>
        </authorList>
    </citation>
    <scope>NUCLEOTIDE SEQUENCE [LARGE SCALE GENOMIC DNA]</scope>
    <source>
        <strain evidence="2 3">cv. Gransden 2004</strain>
    </source>
</reference>
<reference evidence="2" key="3">
    <citation type="submission" date="2020-12" db="UniProtKB">
        <authorList>
            <consortium name="EnsemblPlants"/>
        </authorList>
    </citation>
    <scope>IDENTIFICATION</scope>
</reference>
<name>A0A2K1IP48_PHYPA</name>
<evidence type="ECO:0000313" key="2">
    <source>
        <dbReference type="EnsemblPlants" id="Pp3c22_19430V3.1"/>
    </source>
</evidence>
<proteinExistence type="predicted"/>
<dbReference type="Gramene" id="Pp3c22_19430V3.1">
    <property type="protein sequence ID" value="Pp3c22_19430V3.1"/>
    <property type="gene ID" value="Pp3c22_19430"/>
</dbReference>
<dbReference type="EMBL" id="ABEU02000022">
    <property type="protein sequence ID" value="PNR31028.1"/>
    <property type="molecule type" value="Genomic_DNA"/>
</dbReference>
<gene>
    <name evidence="1" type="ORF">PHYPA_027344</name>
</gene>
<organism evidence="1">
    <name type="scientific">Physcomitrium patens</name>
    <name type="common">Spreading-leaved earth moss</name>
    <name type="synonym">Physcomitrella patens</name>
    <dbReference type="NCBI Taxonomy" id="3218"/>
    <lineage>
        <taxon>Eukaryota</taxon>
        <taxon>Viridiplantae</taxon>
        <taxon>Streptophyta</taxon>
        <taxon>Embryophyta</taxon>
        <taxon>Bryophyta</taxon>
        <taxon>Bryophytina</taxon>
        <taxon>Bryopsida</taxon>
        <taxon>Funariidae</taxon>
        <taxon>Funariales</taxon>
        <taxon>Funariaceae</taxon>
        <taxon>Physcomitrium</taxon>
    </lineage>
</organism>
<evidence type="ECO:0000313" key="3">
    <source>
        <dbReference type="Proteomes" id="UP000006727"/>
    </source>
</evidence>
<accession>A0A2K1IP48</accession>
<dbReference type="EnsemblPlants" id="Pp3c22_19430V3.1">
    <property type="protein sequence ID" value="Pp3c22_19430V3.1"/>
    <property type="gene ID" value="Pp3c22_19430"/>
</dbReference>
<keyword evidence="3" id="KW-1185">Reference proteome</keyword>
<reference evidence="1 3" key="1">
    <citation type="journal article" date="2008" name="Science">
        <title>The Physcomitrella genome reveals evolutionary insights into the conquest of land by plants.</title>
        <authorList>
            <person name="Rensing S."/>
            <person name="Lang D."/>
            <person name="Zimmer A."/>
            <person name="Terry A."/>
            <person name="Salamov A."/>
            <person name="Shapiro H."/>
            <person name="Nishiyama T."/>
            <person name="Perroud P.-F."/>
            <person name="Lindquist E."/>
            <person name="Kamisugi Y."/>
            <person name="Tanahashi T."/>
            <person name="Sakakibara K."/>
            <person name="Fujita T."/>
            <person name="Oishi K."/>
            <person name="Shin-I T."/>
            <person name="Kuroki Y."/>
            <person name="Toyoda A."/>
            <person name="Suzuki Y."/>
            <person name="Hashimoto A."/>
            <person name="Yamaguchi K."/>
            <person name="Sugano A."/>
            <person name="Kohara Y."/>
            <person name="Fujiyama A."/>
            <person name="Anterola A."/>
            <person name="Aoki S."/>
            <person name="Ashton N."/>
            <person name="Barbazuk W.B."/>
            <person name="Barker E."/>
            <person name="Bennetzen J."/>
            <person name="Bezanilla M."/>
            <person name="Blankenship R."/>
            <person name="Cho S.H."/>
            <person name="Dutcher S."/>
            <person name="Estelle M."/>
            <person name="Fawcett J.A."/>
            <person name="Gundlach H."/>
            <person name="Hanada K."/>
            <person name="Heyl A."/>
            <person name="Hicks K.A."/>
            <person name="Hugh J."/>
            <person name="Lohr M."/>
            <person name="Mayer K."/>
            <person name="Melkozernov A."/>
            <person name="Murata T."/>
            <person name="Nelson D."/>
            <person name="Pils B."/>
            <person name="Prigge M."/>
            <person name="Reiss B."/>
            <person name="Renner T."/>
            <person name="Rombauts S."/>
            <person name="Rushton P."/>
            <person name="Sanderfoot A."/>
            <person name="Schween G."/>
            <person name="Shiu S.-H."/>
            <person name="Stueber K."/>
            <person name="Theodoulou F.L."/>
            <person name="Tu H."/>
            <person name="Van de Peer Y."/>
            <person name="Verrier P.J."/>
            <person name="Waters E."/>
            <person name="Wood A."/>
            <person name="Yang L."/>
            <person name="Cove D."/>
            <person name="Cuming A."/>
            <person name="Hasebe M."/>
            <person name="Lucas S."/>
            <person name="Mishler D.B."/>
            <person name="Reski R."/>
            <person name="Grigoriev I."/>
            <person name="Quatrano R.S."/>
            <person name="Boore J.L."/>
        </authorList>
    </citation>
    <scope>NUCLEOTIDE SEQUENCE [LARGE SCALE GENOMIC DNA]</scope>
    <source>
        <strain evidence="2 3">cv. Gransden 2004</strain>
    </source>
</reference>
<dbReference type="PaxDb" id="3218-PP1S367_7V6.1"/>